<sequence>MENDFPGRLHTQQTALDAYAAASRGTAQRESAASTTRLVTRFKGHRWCARRVEVVPKRWWRRHVHTGGVETELGSAIHRRGKRAMRSGKPAAGNGKRAAGREWWEVQGWRIAAVARRRWAWVRRAWAQVAGGEREPGGGRVTETGGKRQAWRKREPRAARGGSASRCKRQQERWTRVVEGGAGGGLARRSPAGRHRGQGRGCAPELARDLPRRPSCTRSGRRTAGRGLYGEPKADCTWPGRTGGLLGASATGNETAGVRRCAGRGGLTTAAGMAGLKQRSEDRSETCSARHAARLDERAHVQQACIARRAAGGGRHAAETLQRRASGERWGWVKRAGSERQPVKRAATSDQRARALRGRNPDGPVGLARCGRICGVRERR</sequence>
<dbReference type="Proteomes" id="UP001219525">
    <property type="component" value="Unassembled WGS sequence"/>
</dbReference>
<feature type="region of interest" description="Disordered" evidence="1">
    <location>
        <begin position="337"/>
        <end position="361"/>
    </location>
</feature>
<protein>
    <submittedName>
        <fullName evidence="2">Uncharacterized protein</fullName>
    </submittedName>
</protein>
<name>A0AAD6V7X6_9AGAR</name>
<feature type="compositionally biased region" description="Basic residues" evidence="1">
    <location>
        <begin position="77"/>
        <end position="86"/>
    </location>
</feature>
<evidence type="ECO:0000256" key="1">
    <source>
        <dbReference type="SAM" id="MobiDB-lite"/>
    </source>
</evidence>
<feature type="region of interest" description="Disordered" evidence="1">
    <location>
        <begin position="76"/>
        <end position="96"/>
    </location>
</feature>
<reference evidence="2" key="1">
    <citation type="submission" date="2023-03" db="EMBL/GenBank/DDBJ databases">
        <title>Massive genome expansion in bonnet fungi (Mycena s.s.) driven by repeated elements and novel gene families across ecological guilds.</title>
        <authorList>
            <consortium name="Lawrence Berkeley National Laboratory"/>
            <person name="Harder C.B."/>
            <person name="Miyauchi S."/>
            <person name="Viragh M."/>
            <person name="Kuo A."/>
            <person name="Thoen E."/>
            <person name="Andreopoulos B."/>
            <person name="Lu D."/>
            <person name="Skrede I."/>
            <person name="Drula E."/>
            <person name="Henrissat B."/>
            <person name="Morin E."/>
            <person name="Kohler A."/>
            <person name="Barry K."/>
            <person name="LaButti K."/>
            <person name="Morin E."/>
            <person name="Salamov A."/>
            <person name="Lipzen A."/>
            <person name="Mereny Z."/>
            <person name="Hegedus B."/>
            <person name="Baldrian P."/>
            <person name="Stursova M."/>
            <person name="Weitz H."/>
            <person name="Taylor A."/>
            <person name="Grigoriev I.V."/>
            <person name="Nagy L.G."/>
            <person name="Martin F."/>
            <person name="Kauserud H."/>
        </authorList>
    </citation>
    <scope>NUCLEOTIDE SEQUENCE</scope>
    <source>
        <strain evidence="2">9144</strain>
    </source>
</reference>
<gene>
    <name evidence="2" type="ORF">GGX14DRAFT_398965</name>
</gene>
<accession>A0AAD6V7X6</accession>
<evidence type="ECO:0000313" key="3">
    <source>
        <dbReference type="Proteomes" id="UP001219525"/>
    </source>
</evidence>
<organism evidence="2 3">
    <name type="scientific">Mycena pura</name>
    <dbReference type="NCBI Taxonomy" id="153505"/>
    <lineage>
        <taxon>Eukaryota</taxon>
        <taxon>Fungi</taxon>
        <taxon>Dikarya</taxon>
        <taxon>Basidiomycota</taxon>
        <taxon>Agaricomycotina</taxon>
        <taxon>Agaricomycetes</taxon>
        <taxon>Agaricomycetidae</taxon>
        <taxon>Agaricales</taxon>
        <taxon>Marasmiineae</taxon>
        <taxon>Mycenaceae</taxon>
        <taxon>Mycena</taxon>
    </lineage>
</organism>
<comment type="caution">
    <text evidence="2">The sequence shown here is derived from an EMBL/GenBank/DDBJ whole genome shotgun (WGS) entry which is preliminary data.</text>
</comment>
<feature type="region of interest" description="Disordered" evidence="1">
    <location>
        <begin position="132"/>
        <end position="228"/>
    </location>
</feature>
<evidence type="ECO:0000313" key="2">
    <source>
        <dbReference type="EMBL" id="KAJ7203381.1"/>
    </source>
</evidence>
<dbReference type="EMBL" id="JARJCW010000051">
    <property type="protein sequence ID" value="KAJ7203381.1"/>
    <property type="molecule type" value="Genomic_DNA"/>
</dbReference>
<proteinExistence type="predicted"/>
<dbReference type="AlphaFoldDB" id="A0AAD6V7X6"/>
<keyword evidence="3" id="KW-1185">Reference proteome</keyword>